<comment type="caution">
    <text evidence="1">The sequence shown here is derived from an EMBL/GenBank/DDBJ whole genome shotgun (WGS) entry which is preliminary data.</text>
</comment>
<dbReference type="Proteomes" id="UP001374599">
    <property type="component" value="Unassembled WGS sequence"/>
</dbReference>
<proteinExistence type="predicted"/>
<sequence>MKKRRNWTAILFIAPNYIGFIIFILLPVVFSFFVSFTDFNIFKGIKGMQFIGFENFLNMLKDPWFKAALINNLKYTLITIPCLIVISMVLATILNDKVYGKNIMRALVFIPYIASVVAVSAVWSMLYNPSQGIINQLLMAIGISNPPAWLGSTHWALPALMIVGIWMGLGYNTIVYMAGLQSIDKTLYESAQIDGANSFQSFFHVTVPMLSSTSFFLFVTNIIASFQVFGTVNIMTDGGPGTSTTVLAQYIYISGFRYHKMGYAAAIAWILLLFIFAVTLFQWKLQKRFENSM</sequence>
<protein>
    <submittedName>
        <fullName evidence="1">Sugar ABC transporter permease</fullName>
    </submittedName>
</protein>
<gene>
    <name evidence="1" type="ORF">AN2V17_13790</name>
</gene>
<dbReference type="EMBL" id="BTPU01000020">
    <property type="protein sequence ID" value="GMQ62148.1"/>
    <property type="molecule type" value="Genomic_DNA"/>
</dbReference>
<evidence type="ECO:0000313" key="1">
    <source>
        <dbReference type="EMBL" id="GMQ62148.1"/>
    </source>
</evidence>
<reference evidence="1" key="1">
    <citation type="submission" date="2023-09" db="EMBL/GenBank/DDBJ databases">
        <title>Vallitalea sediminicola and Vallitalea maricola sp. nov., anaerobic bacteria isolated from marine sediment.</title>
        <authorList>
            <person name="Hirano S."/>
            <person name="Maeda A."/>
            <person name="Terahara T."/>
            <person name="Mori K."/>
            <person name="Hamada M."/>
            <person name="Matsumoto R."/>
            <person name="Kobayashi T."/>
        </authorList>
    </citation>
    <scope>NUCLEOTIDE SEQUENCE</scope>
    <source>
        <strain evidence="1">AN17-2</strain>
    </source>
</reference>
<accession>A0ACB5UHX0</accession>
<evidence type="ECO:0000313" key="2">
    <source>
        <dbReference type="Proteomes" id="UP001374599"/>
    </source>
</evidence>
<organism evidence="1 2">
    <name type="scientific">Vallitalea maricola</name>
    <dbReference type="NCBI Taxonomy" id="3074433"/>
    <lineage>
        <taxon>Bacteria</taxon>
        <taxon>Bacillati</taxon>
        <taxon>Bacillota</taxon>
        <taxon>Clostridia</taxon>
        <taxon>Lachnospirales</taxon>
        <taxon>Vallitaleaceae</taxon>
        <taxon>Vallitalea</taxon>
    </lineage>
</organism>
<keyword evidence="2" id="KW-1185">Reference proteome</keyword>
<name>A0ACB5UHX0_9FIRM</name>